<dbReference type="OrthoDB" id="10473871at2759"/>
<keyword evidence="4" id="KW-1185">Reference proteome</keyword>
<proteinExistence type="predicted"/>
<evidence type="ECO:0000256" key="1">
    <source>
        <dbReference type="SAM" id="Coils"/>
    </source>
</evidence>
<keyword evidence="1" id="KW-0175">Coiled coil</keyword>
<comment type="caution">
    <text evidence="3">The sequence shown here is derived from an EMBL/GenBank/DDBJ whole genome shotgun (WGS) entry which is preliminary data.</text>
</comment>
<dbReference type="AlphaFoldDB" id="A0A8K0PHM1"/>
<reference evidence="3" key="1">
    <citation type="submission" date="2021-07" db="EMBL/GenBank/DDBJ databases">
        <title>Elsinoe batatas strain:CRI-CJ2 Genome sequencing and assembly.</title>
        <authorList>
            <person name="Huang L."/>
        </authorList>
    </citation>
    <scope>NUCLEOTIDE SEQUENCE</scope>
    <source>
        <strain evidence="3">CRI-CJ2</strain>
    </source>
</reference>
<organism evidence="3 4">
    <name type="scientific">Elsinoe batatas</name>
    <dbReference type="NCBI Taxonomy" id="2601811"/>
    <lineage>
        <taxon>Eukaryota</taxon>
        <taxon>Fungi</taxon>
        <taxon>Dikarya</taxon>
        <taxon>Ascomycota</taxon>
        <taxon>Pezizomycotina</taxon>
        <taxon>Dothideomycetes</taxon>
        <taxon>Dothideomycetidae</taxon>
        <taxon>Myriangiales</taxon>
        <taxon>Elsinoaceae</taxon>
        <taxon>Elsinoe</taxon>
    </lineage>
</organism>
<dbReference type="EMBL" id="JAESVG020000002">
    <property type="protein sequence ID" value="KAG8630196.1"/>
    <property type="molecule type" value="Genomic_DNA"/>
</dbReference>
<name>A0A8K0PHM1_9PEZI</name>
<evidence type="ECO:0000256" key="2">
    <source>
        <dbReference type="SAM" id="MobiDB-lite"/>
    </source>
</evidence>
<protein>
    <submittedName>
        <fullName evidence="3">Uncharacterized protein</fullName>
    </submittedName>
</protein>
<gene>
    <name evidence="3" type="ORF">KVT40_001815</name>
</gene>
<feature type="coiled-coil region" evidence="1">
    <location>
        <begin position="122"/>
        <end position="156"/>
    </location>
</feature>
<dbReference type="Proteomes" id="UP000809789">
    <property type="component" value="Unassembled WGS sequence"/>
</dbReference>
<sequence>MPRVSSFSPVIHRRALNETSFIRSHATCLDKMSRGILVGTEEHSRVSQLREHIQHIQGAIQVITQELQARRPRAEEDDDEFEWMSKPSKKRRNGAQPWDVRMRDTVHELEQIMDVLRGREVVRECEEKIADLTLVAEKATAEASQQQVKLAALQKELEERDCNWHAGK</sequence>
<accession>A0A8K0PHM1</accession>
<feature type="region of interest" description="Disordered" evidence="2">
    <location>
        <begin position="71"/>
        <end position="97"/>
    </location>
</feature>
<evidence type="ECO:0000313" key="3">
    <source>
        <dbReference type="EMBL" id="KAG8630196.1"/>
    </source>
</evidence>
<evidence type="ECO:0000313" key="4">
    <source>
        <dbReference type="Proteomes" id="UP000809789"/>
    </source>
</evidence>